<evidence type="ECO:0000256" key="2">
    <source>
        <dbReference type="ARBA" id="ARBA00003949"/>
    </source>
</evidence>
<keyword evidence="15" id="KW-1185">Reference proteome</keyword>
<dbReference type="PANTHER" id="PTHR11644:SF2">
    <property type="entry name" value="CYTIDINE DEAMINASE"/>
    <property type="match status" value="1"/>
</dbReference>
<dbReference type="EC" id="3.5.4.5" evidence="4 12"/>
<dbReference type="CDD" id="cd01283">
    <property type="entry name" value="cytidine_deaminase"/>
    <property type="match status" value="1"/>
</dbReference>
<dbReference type="InterPro" id="IPR050202">
    <property type="entry name" value="Cyt/Deoxycyt_deaminase"/>
</dbReference>
<dbReference type="RefSeq" id="WP_324717557.1">
    <property type="nucleotide sequence ID" value="NZ_CP141615.1"/>
</dbReference>
<dbReference type="PROSITE" id="PS00903">
    <property type="entry name" value="CYT_DCMP_DEAMINASES_1"/>
    <property type="match status" value="1"/>
</dbReference>
<evidence type="ECO:0000256" key="6">
    <source>
        <dbReference type="ARBA" id="ARBA00022723"/>
    </source>
</evidence>
<dbReference type="Gene3D" id="3.40.140.10">
    <property type="entry name" value="Cytidine Deaminase, domain 2"/>
    <property type="match status" value="1"/>
</dbReference>
<evidence type="ECO:0000256" key="4">
    <source>
        <dbReference type="ARBA" id="ARBA00012783"/>
    </source>
</evidence>
<dbReference type="EMBL" id="CP141615">
    <property type="protein sequence ID" value="WRP18286.1"/>
    <property type="molecule type" value="Genomic_DNA"/>
</dbReference>
<evidence type="ECO:0000313" key="15">
    <source>
        <dbReference type="Proteomes" id="UP001332192"/>
    </source>
</evidence>
<evidence type="ECO:0000256" key="9">
    <source>
        <dbReference type="ARBA" id="ARBA00032005"/>
    </source>
</evidence>
<protein>
    <recommendedName>
        <fullName evidence="5 12">Cytidine deaminase</fullName>
        <ecNumber evidence="4 12">3.5.4.5</ecNumber>
    </recommendedName>
    <alternativeName>
        <fullName evidence="9 12">Cytidine aminohydrolase</fullName>
    </alternativeName>
</protein>
<comment type="similarity">
    <text evidence="3 12">Belongs to the cytidine and deoxycytidylate deaminase family.</text>
</comment>
<dbReference type="Proteomes" id="UP001332192">
    <property type="component" value="Chromosome"/>
</dbReference>
<evidence type="ECO:0000256" key="1">
    <source>
        <dbReference type="ARBA" id="ARBA00001947"/>
    </source>
</evidence>
<keyword evidence="6 12" id="KW-0479">Metal-binding</keyword>
<evidence type="ECO:0000256" key="3">
    <source>
        <dbReference type="ARBA" id="ARBA00006576"/>
    </source>
</evidence>
<comment type="cofactor">
    <cofactor evidence="1 12">
        <name>Zn(2+)</name>
        <dbReference type="ChEBI" id="CHEBI:29105"/>
    </cofactor>
</comment>
<keyword evidence="7 12" id="KW-0378">Hydrolase</keyword>
<evidence type="ECO:0000256" key="11">
    <source>
        <dbReference type="ARBA" id="ARBA00049558"/>
    </source>
</evidence>
<dbReference type="InterPro" id="IPR002125">
    <property type="entry name" value="CMP_dCMP_dom"/>
</dbReference>
<name>A0ABZ1C0H5_9FIRM</name>
<gene>
    <name evidence="14" type="ORF">U7230_04565</name>
</gene>
<dbReference type="PROSITE" id="PS51747">
    <property type="entry name" value="CYT_DCMP_DEAMINASES_2"/>
    <property type="match status" value="1"/>
</dbReference>
<dbReference type="InterPro" id="IPR006262">
    <property type="entry name" value="Cyt_deam_tetra"/>
</dbReference>
<dbReference type="NCBIfam" id="NF004064">
    <property type="entry name" value="PRK05578.1"/>
    <property type="match status" value="1"/>
</dbReference>
<feature type="domain" description="CMP/dCMP-type deaminase" evidence="13">
    <location>
        <begin position="4"/>
        <end position="129"/>
    </location>
</feature>
<evidence type="ECO:0000256" key="7">
    <source>
        <dbReference type="ARBA" id="ARBA00022801"/>
    </source>
</evidence>
<comment type="function">
    <text evidence="2 12">This enzyme scavenges exogenous and endogenous cytidine and 2'-deoxycytidine for UMP synthesis.</text>
</comment>
<dbReference type="InterPro" id="IPR016193">
    <property type="entry name" value="Cytidine_deaminase-like"/>
</dbReference>
<keyword evidence="8 12" id="KW-0862">Zinc</keyword>
<dbReference type="PANTHER" id="PTHR11644">
    <property type="entry name" value="CYTIDINE DEAMINASE"/>
    <property type="match status" value="1"/>
</dbReference>
<sequence length="144" mass="15402">MTPEQEEALVRRAWEVRERAYAPYSGFRVGAALLTGDGQIFTGCNVENAVYGATLCAERTAVGQAVAAGQRDLVAIAVVAATDALTTPCGICRQVLAEFGPRMAVVVDNGKERRRYGLDELLPDAFSRSHLEDAAGRQVSFTGP</sequence>
<comment type="catalytic activity">
    <reaction evidence="10 12">
        <text>2'-deoxycytidine + H2O + H(+) = 2'-deoxyuridine + NH4(+)</text>
        <dbReference type="Rhea" id="RHEA:13433"/>
        <dbReference type="ChEBI" id="CHEBI:15377"/>
        <dbReference type="ChEBI" id="CHEBI:15378"/>
        <dbReference type="ChEBI" id="CHEBI:15698"/>
        <dbReference type="ChEBI" id="CHEBI:16450"/>
        <dbReference type="ChEBI" id="CHEBI:28938"/>
        <dbReference type="EC" id="3.5.4.5"/>
    </reaction>
</comment>
<reference evidence="14 15" key="1">
    <citation type="journal article" date="2024" name="Front. Microbiol.">
        <title>Novel thermophilic genera Geochorda gen. nov. and Carboxydochorda gen. nov. from the deep terrestrial subsurface reveal the ecophysiological diversity in the class Limnochordia.</title>
        <authorList>
            <person name="Karnachuk O.V."/>
            <person name="Lukina A.P."/>
            <person name="Avakyan M.R."/>
            <person name="Kadnikov V.V."/>
            <person name="Begmatov S."/>
            <person name="Beletsky A.V."/>
            <person name="Vlasova K.G."/>
            <person name="Novikov A.A."/>
            <person name="Shcherbakova V.A."/>
            <person name="Mardanov A.V."/>
            <person name="Ravin N.V."/>
        </authorList>
    </citation>
    <scope>NUCLEOTIDE SEQUENCE [LARGE SCALE GENOMIC DNA]</scope>
    <source>
        <strain evidence="14 15">L945</strain>
    </source>
</reference>
<evidence type="ECO:0000256" key="5">
    <source>
        <dbReference type="ARBA" id="ARBA00018266"/>
    </source>
</evidence>
<evidence type="ECO:0000259" key="13">
    <source>
        <dbReference type="PROSITE" id="PS51747"/>
    </source>
</evidence>
<accession>A0ABZ1C0H5</accession>
<dbReference type="Pfam" id="PF00383">
    <property type="entry name" value="dCMP_cyt_deam_1"/>
    <property type="match status" value="1"/>
</dbReference>
<dbReference type="InterPro" id="IPR016192">
    <property type="entry name" value="APOBEC/CMP_deaminase_Zn-bd"/>
</dbReference>
<organism evidence="14 15">
    <name type="scientific">Carboxydichorda subterranea</name>
    <dbReference type="NCBI Taxonomy" id="3109565"/>
    <lineage>
        <taxon>Bacteria</taxon>
        <taxon>Bacillati</taxon>
        <taxon>Bacillota</taxon>
        <taxon>Limnochordia</taxon>
        <taxon>Limnochordales</taxon>
        <taxon>Geochordaceae</taxon>
        <taxon>Carboxydichorda</taxon>
    </lineage>
</organism>
<evidence type="ECO:0000313" key="14">
    <source>
        <dbReference type="EMBL" id="WRP18286.1"/>
    </source>
</evidence>
<evidence type="ECO:0000256" key="12">
    <source>
        <dbReference type="RuleBase" id="RU364006"/>
    </source>
</evidence>
<proteinExistence type="inferred from homology"/>
<evidence type="ECO:0000256" key="8">
    <source>
        <dbReference type="ARBA" id="ARBA00022833"/>
    </source>
</evidence>
<dbReference type="SUPFAM" id="SSF53927">
    <property type="entry name" value="Cytidine deaminase-like"/>
    <property type="match status" value="1"/>
</dbReference>
<evidence type="ECO:0000256" key="10">
    <source>
        <dbReference type="ARBA" id="ARBA00049252"/>
    </source>
</evidence>
<comment type="catalytic activity">
    <reaction evidence="11 12">
        <text>cytidine + H2O + H(+) = uridine + NH4(+)</text>
        <dbReference type="Rhea" id="RHEA:16069"/>
        <dbReference type="ChEBI" id="CHEBI:15377"/>
        <dbReference type="ChEBI" id="CHEBI:15378"/>
        <dbReference type="ChEBI" id="CHEBI:16704"/>
        <dbReference type="ChEBI" id="CHEBI:17562"/>
        <dbReference type="ChEBI" id="CHEBI:28938"/>
        <dbReference type="EC" id="3.5.4.5"/>
    </reaction>
</comment>
<dbReference type="GO" id="GO:0004126">
    <property type="term" value="F:cytidine deaminase activity"/>
    <property type="evidence" value="ECO:0007669"/>
    <property type="project" value="UniProtKB-EC"/>
</dbReference>
<dbReference type="NCBIfam" id="TIGR01354">
    <property type="entry name" value="cyt_deam_tetra"/>
    <property type="match status" value="1"/>
</dbReference>